<dbReference type="SUPFAM" id="SSF53098">
    <property type="entry name" value="Ribonuclease H-like"/>
    <property type="match status" value="1"/>
</dbReference>
<keyword evidence="3" id="KW-0695">RNA-directed DNA polymerase</keyword>
<gene>
    <name evidence="3" type="primary">RF55_23213</name>
    <name evidence="3" type="ORF">CDAR_569351</name>
</gene>
<evidence type="ECO:0000256" key="1">
    <source>
        <dbReference type="SAM" id="SignalP"/>
    </source>
</evidence>
<feature type="domain" description="RNase H type-1" evidence="2">
    <location>
        <begin position="1"/>
        <end position="38"/>
    </location>
</feature>
<name>A0AAV4UDI0_9ARAC</name>
<sequence>MLAELIISGWALLLKWVPSHGGVPGNERVDVMAKRGAESNQPEFPITFKTICNHITATIDNFHSKSFKDFSGNKRWKCLAAEDCIPMYLECVEAIANFRLTTGL</sequence>
<dbReference type="PROSITE" id="PS50879">
    <property type="entry name" value="RNASE_H_1"/>
    <property type="match status" value="1"/>
</dbReference>
<dbReference type="InterPro" id="IPR002156">
    <property type="entry name" value="RNaseH_domain"/>
</dbReference>
<feature type="signal peptide" evidence="1">
    <location>
        <begin position="1"/>
        <end position="21"/>
    </location>
</feature>
<evidence type="ECO:0000313" key="3">
    <source>
        <dbReference type="EMBL" id="GIY55869.1"/>
    </source>
</evidence>
<keyword evidence="3" id="KW-0548">Nucleotidyltransferase</keyword>
<comment type="caution">
    <text evidence="3">The sequence shown here is derived from an EMBL/GenBank/DDBJ whole genome shotgun (WGS) entry which is preliminary data.</text>
</comment>
<feature type="chain" id="PRO_5043596063" evidence="1">
    <location>
        <begin position="22"/>
        <end position="104"/>
    </location>
</feature>
<dbReference type="InterPro" id="IPR012337">
    <property type="entry name" value="RNaseH-like_sf"/>
</dbReference>
<evidence type="ECO:0000313" key="4">
    <source>
        <dbReference type="Proteomes" id="UP001054837"/>
    </source>
</evidence>
<dbReference type="EMBL" id="BPLQ01011131">
    <property type="protein sequence ID" value="GIY55869.1"/>
    <property type="molecule type" value="Genomic_DNA"/>
</dbReference>
<dbReference type="Gene3D" id="3.30.420.10">
    <property type="entry name" value="Ribonuclease H-like superfamily/Ribonuclease H"/>
    <property type="match status" value="1"/>
</dbReference>
<dbReference type="GO" id="GO:0003964">
    <property type="term" value="F:RNA-directed DNA polymerase activity"/>
    <property type="evidence" value="ECO:0007669"/>
    <property type="project" value="UniProtKB-KW"/>
</dbReference>
<dbReference type="Proteomes" id="UP001054837">
    <property type="component" value="Unassembled WGS sequence"/>
</dbReference>
<organism evidence="3 4">
    <name type="scientific">Caerostris darwini</name>
    <dbReference type="NCBI Taxonomy" id="1538125"/>
    <lineage>
        <taxon>Eukaryota</taxon>
        <taxon>Metazoa</taxon>
        <taxon>Ecdysozoa</taxon>
        <taxon>Arthropoda</taxon>
        <taxon>Chelicerata</taxon>
        <taxon>Arachnida</taxon>
        <taxon>Araneae</taxon>
        <taxon>Araneomorphae</taxon>
        <taxon>Entelegynae</taxon>
        <taxon>Araneoidea</taxon>
        <taxon>Araneidae</taxon>
        <taxon>Caerostris</taxon>
    </lineage>
</organism>
<proteinExistence type="predicted"/>
<protein>
    <submittedName>
        <fullName evidence="3">Reverse transcriptase</fullName>
    </submittedName>
</protein>
<dbReference type="AlphaFoldDB" id="A0AAV4UDI0"/>
<dbReference type="InterPro" id="IPR036397">
    <property type="entry name" value="RNaseH_sf"/>
</dbReference>
<keyword evidence="1" id="KW-0732">Signal</keyword>
<keyword evidence="4" id="KW-1185">Reference proteome</keyword>
<reference evidence="3 4" key="1">
    <citation type="submission" date="2021-06" db="EMBL/GenBank/DDBJ databases">
        <title>Caerostris darwini draft genome.</title>
        <authorList>
            <person name="Kono N."/>
            <person name="Arakawa K."/>
        </authorList>
    </citation>
    <scope>NUCLEOTIDE SEQUENCE [LARGE SCALE GENOMIC DNA]</scope>
</reference>
<keyword evidence="3" id="KW-0808">Transferase</keyword>
<dbReference type="GO" id="GO:0004523">
    <property type="term" value="F:RNA-DNA hybrid ribonuclease activity"/>
    <property type="evidence" value="ECO:0007669"/>
    <property type="project" value="InterPro"/>
</dbReference>
<dbReference type="GO" id="GO:0003676">
    <property type="term" value="F:nucleic acid binding"/>
    <property type="evidence" value="ECO:0007669"/>
    <property type="project" value="InterPro"/>
</dbReference>
<accession>A0AAV4UDI0</accession>
<evidence type="ECO:0000259" key="2">
    <source>
        <dbReference type="PROSITE" id="PS50879"/>
    </source>
</evidence>